<comment type="function">
    <text evidence="15">Catalyzes the ATP-dependent phosphorylation of the 3-deoxy-D-manno-octulosonic acid (Kdo) residue in Kdo-lipid IV(A) at the 4-OH position.</text>
</comment>
<dbReference type="EC" id="2.7.1.166" evidence="4 15"/>
<name>A0A1Q9GUS6_9GAMM</name>
<dbReference type="InterPro" id="IPR022826">
    <property type="entry name" value="KDO_kinase"/>
</dbReference>
<evidence type="ECO:0000256" key="2">
    <source>
        <dbReference type="ARBA" id="ARBA00004713"/>
    </source>
</evidence>
<comment type="pathway">
    <text evidence="2 15">Bacterial outer membrane biogenesis; LPS core biosynthesis.</text>
</comment>
<keyword evidence="12 15" id="KW-0472">Membrane</keyword>
<evidence type="ECO:0000256" key="1">
    <source>
        <dbReference type="ARBA" id="ARBA00004515"/>
    </source>
</evidence>
<dbReference type="HAMAP" id="MF_00521">
    <property type="entry name" value="KDO_kinase"/>
    <property type="match status" value="1"/>
</dbReference>
<evidence type="ECO:0000256" key="11">
    <source>
        <dbReference type="ARBA" id="ARBA00022985"/>
    </source>
</evidence>
<dbReference type="UniPathway" id="UPA00958"/>
<dbReference type="SUPFAM" id="SSF56112">
    <property type="entry name" value="Protein kinase-like (PK-like)"/>
    <property type="match status" value="1"/>
</dbReference>
<accession>A0A1Q9GUS6</accession>
<dbReference type="GO" id="GO:0005524">
    <property type="term" value="F:ATP binding"/>
    <property type="evidence" value="ECO:0007669"/>
    <property type="project" value="UniProtKB-UniRule"/>
</dbReference>
<evidence type="ECO:0000256" key="3">
    <source>
        <dbReference type="ARBA" id="ARBA00010327"/>
    </source>
</evidence>
<comment type="subcellular location">
    <subcellularLocation>
        <location evidence="1 15">Cell inner membrane</location>
        <topology evidence="1 15">Peripheral membrane protein</topology>
        <orientation evidence="1 15">Cytoplasmic side</orientation>
    </subcellularLocation>
</comment>
<protein>
    <recommendedName>
        <fullName evidence="13 15">3-deoxy-D-manno-octulosonic acid kinase</fullName>
        <shortName evidence="15">Kdo kinase</shortName>
        <ecNumber evidence="4 15">2.7.1.166</ecNumber>
    </recommendedName>
</protein>
<dbReference type="EMBL" id="MJIL01000053">
    <property type="protein sequence ID" value="OLQ78915.1"/>
    <property type="molecule type" value="Genomic_DNA"/>
</dbReference>
<keyword evidence="6 15" id="KW-0997">Cell inner membrane</keyword>
<gene>
    <name evidence="15" type="primary">kdkA</name>
    <name evidence="16" type="ORF">BIT28_26525</name>
</gene>
<evidence type="ECO:0000256" key="4">
    <source>
        <dbReference type="ARBA" id="ARBA00011988"/>
    </source>
</evidence>
<dbReference type="GO" id="GO:0005886">
    <property type="term" value="C:plasma membrane"/>
    <property type="evidence" value="ECO:0007669"/>
    <property type="project" value="UniProtKB-SubCell"/>
</dbReference>
<evidence type="ECO:0000256" key="7">
    <source>
        <dbReference type="ARBA" id="ARBA00022679"/>
    </source>
</evidence>
<dbReference type="Pfam" id="PF06293">
    <property type="entry name" value="Kdo"/>
    <property type="match status" value="1"/>
</dbReference>
<evidence type="ECO:0000256" key="14">
    <source>
        <dbReference type="ARBA" id="ARBA00034417"/>
    </source>
</evidence>
<proteinExistence type="inferred from homology"/>
<evidence type="ECO:0000256" key="8">
    <source>
        <dbReference type="ARBA" id="ARBA00022741"/>
    </source>
</evidence>
<dbReference type="GO" id="GO:0016301">
    <property type="term" value="F:kinase activity"/>
    <property type="evidence" value="ECO:0007669"/>
    <property type="project" value="UniProtKB-KW"/>
</dbReference>
<dbReference type="AlphaFoldDB" id="A0A1Q9GUS6"/>
<comment type="catalytic activity">
    <reaction evidence="14 15">
        <text>an alpha-Kdo-(2-&gt;6)-lipid IVA + ATP = a 4-O-phospho-alpha-Kdo-(2-&gt;6)-lipid IVA + ADP + H(+)</text>
        <dbReference type="Rhea" id="RHEA:74271"/>
        <dbReference type="ChEBI" id="CHEBI:15378"/>
        <dbReference type="ChEBI" id="CHEBI:30616"/>
        <dbReference type="ChEBI" id="CHEBI:176428"/>
        <dbReference type="ChEBI" id="CHEBI:193140"/>
        <dbReference type="ChEBI" id="CHEBI:456216"/>
        <dbReference type="EC" id="2.7.1.166"/>
    </reaction>
</comment>
<evidence type="ECO:0000256" key="13">
    <source>
        <dbReference type="ARBA" id="ARBA00029511"/>
    </source>
</evidence>
<organism evidence="16 17">
    <name type="scientific">Photobacterium proteolyticum</name>
    <dbReference type="NCBI Taxonomy" id="1903952"/>
    <lineage>
        <taxon>Bacteria</taxon>
        <taxon>Pseudomonadati</taxon>
        <taxon>Pseudomonadota</taxon>
        <taxon>Gammaproteobacteria</taxon>
        <taxon>Vibrionales</taxon>
        <taxon>Vibrionaceae</taxon>
        <taxon>Photobacterium</taxon>
    </lineage>
</organism>
<dbReference type="GO" id="GO:0009244">
    <property type="term" value="P:lipopolysaccharide core region biosynthetic process"/>
    <property type="evidence" value="ECO:0007669"/>
    <property type="project" value="UniProtKB-UniRule"/>
</dbReference>
<dbReference type="STRING" id="1903952.BIT28_26525"/>
<keyword evidence="5 15" id="KW-1003">Cell membrane</keyword>
<keyword evidence="8 15" id="KW-0547">Nucleotide-binding</keyword>
<dbReference type="Gene3D" id="1.10.510.10">
    <property type="entry name" value="Transferase(Phosphotransferase) domain 1"/>
    <property type="match status" value="1"/>
</dbReference>
<evidence type="ECO:0000256" key="12">
    <source>
        <dbReference type="ARBA" id="ARBA00023136"/>
    </source>
</evidence>
<comment type="similarity">
    <text evidence="3 15">Belongs to the protein kinase superfamily. KdkA/RfaP family.</text>
</comment>
<dbReference type="NCBIfam" id="NF002475">
    <property type="entry name" value="PRK01723.1"/>
    <property type="match status" value="1"/>
</dbReference>
<evidence type="ECO:0000256" key="10">
    <source>
        <dbReference type="ARBA" id="ARBA00022840"/>
    </source>
</evidence>
<dbReference type="OrthoDB" id="6854449at2"/>
<evidence type="ECO:0000313" key="16">
    <source>
        <dbReference type="EMBL" id="OLQ78915.1"/>
    </source>
</evidence>
<dbReference type="InterPro" id="IPR011009">
    <property type="entry name" value="Kinase-like_dom_sf"/>
</dbReference>
<comment type="caution">
    <text evidence="16">The sequence shown here is derived from an EMBL/GenBank/DDBJ whole genome shotgun (WGS) entry which is preliminary data.</text>
</comment>
<feature type="active site" evidence="15">
    <location>
        <position position="166"/>
    </location>
</feature>
<sequence>MQVLSLNGSRIWFDDSLLKTEPERCFDPNYWQQQDAITGKASGRGTTYFISTPQLPVALRHYWRGGLLGKLVKDQYFFTGWEKTRCAEEIKLLQLLAEGGVRVPRPVAARAVRCGLIYRADILTEQVANARDLVAVLQQRKLSESEWQGIGQLIRKMHNLQVCHTDLNIHNILLDDKGQFWLIDFDKCYQSKGDKWKQGNLDRLQRSLIKEVKRFSILWDESEWNWLYNGYIENQV</sequence>
<evidence type="ECO:0000313" key="17">
    <source>
        <dbReference type="Proteomes" id="UP000186905"/>
    </source>
</evidence>
<reference evidence="16 17" key="1">
    <citation type="submission" date="2016-09" db="EMBL/GenBank/DDBJ databases">
        <title>Photobacterium proteolyticum sp. nov. a protease producing bacterium isolated from ocean sediments of Laizhou Bay.</title>
        <authorList>
            <person name="Li Y."/>
        </authorList>
    </citation>
    <scope>NUCLEOTIDE SEQUENCE [LARGE SCALE GENOMIC DNA]</scope>
    <source>
        <strain evidence="16 17">13-12</strain>
    </source>
</reference>
<keyword evidence="9 15" id="KW-0418">Kinase</keyword>
<keyword evidence="7 15" id="KW-0808">Transferase</keyword>
<dbReference type="Proteomes" id="UP000186905">
    <property type="component" value="Unassembled WGS sequence"/>
</dbReference>
<evidence type="ECO:0000256" key="6">
    <source>
        <dbReference type="ARBA" id="ARBA00022519"/>
    </source>
</evidence>
<dbReference type="RefSeq" id="WP_075763051.1">
    <property type="nucleotide sequence ID" value="NZ_MJIL01000053.1"/>
</dbReference>
<evidence type="ECO:0000256" key="5">
    <source>
        <dbReference type="ARBA" id="ARBA00022475"/>
    </source>
</evidence>
<evidence type="ECO:0000256" key="9">
    <source>
        <dbReference type="ARBA" id="ARBA00022777"/>
    </source>
</evidence>
<dbReference type="GO" id="GO:0016773">
    <property type="term" value="F:phosphotransferase activity, alcohol group as acceptor"/>
    <property type="evidence" value="ECO:0007669"/>
    <property type="project" value="UniProtKB-UniRule"/>
</dbReference>
<keyword evidence="17" id="KW-1185">Reference proteome</keyword>
<keyword evidence="10 15" id="KW-0067">ATP-binding</keyword>
<keyword evidence="11 15" id="KW-0448">Lipopolysaccharide biosynthesis</keyword>
<evidence type="ECO:0000256" key="15">
    <source>
        <dbReference type="HAMAP-Rule" id="MF_00521"/>
    </source>
</evidence>